<gene>
    <name evidence="1" type="ORF">BACCIP111895_02500</name>
</gene>
<dbReference type="EMBL" id="CALBWS010000015">
    <property type="protein sequence ID" value="CAH2715316.1"/>
    <property type="molecule type" value="Genomic_DNA"/>
</dbReference>
<keyword evidence="2" id="KW-1185">Reference proteome</keyword>
<organism evidence="1 2">
    <name type="scientific">Neobacillus rhizosphaerae</name>
    <dbReference type="NCBI Taxonomy" id="2880965"/>
    <lineage>
        <taxon>Bacteria</taxon>
        <taxon>Bacillati</taxon>
        <taxon>Bacillota</taxon>
        <taxon>Bacilli</taxon>
        <taxon>Bacillales</taxon>
        <taxon>Bacillaceae</taxon>
        <taxon>Neobacillus</taxon>
    </lineage>
</organism>
<accession>A0ABN8KP02</accession>
<reference evidence="1" key="1">
    <citation type="submission" date="2022-04" db="EMBL/GenBank/DDBJ databases">
        <authorList>
            <person name="Criscuolo A."/>
        </authorList>
    </citation>
    <scope>NUCLEOTIDE SEQUENCE</scope>
    <source>
        <strain evidence="1">CIP111895</strain>
    </source>
</reference>
<evidence type="ECO:0000313" key="2">
    <source>
        <dbReference type="Proteomes" id="UP000838308"/>
    </source>
</evidence>
<name>A0ABN8KP02_9BACI</name>
<comment type="caution">
    <text evidence="1">The sequence shown here is derived from an EMBL/GenBank/DDBJ whole genome shotgun (WGS) entry which is preliminary data.</text>
</comment>
<proteinExistence type="predicted"/>
<protein>
    <submittedName>
        <fullName evidence="1">Uncharacterized protein</fullName>
    </submittedName>
</protein>
<evidence type="ECO:0000313" key="1">
    <source>
        <dbReference type="EMBL" id="CAH2715316.1"/>
    </source>
</evidence>
<sequence length="37" mass="4323">MNAPNNKCKEKDDFNKTRLIHLENKYDLSLNSVWGGE</sequence>
<dbReference type="Proteomes" id="UP000838308">
    <property type="component" value="Unassembled WGS sequence"/>
</dbReference>